<feature type="region of interest" description="Disordered" evidence="1">
    <location>
        <begin position="62"/>
        <end position="117"/>
    </location>
</feature>
<feature type="compositionally biased region" description="Polar residues" evidence="1">
    <location>
        <begin position="79"/>
        <end position="101"/>
    </location>
</feature>
<dbReference type="AlphaFoldDB" id="A0A915DHT8"/>
<evidence type="ECO:0000313" key="3">
    <source>
        <dbReference type="WBParaSite" id="jg19643"/>
    </source>
</evidence>
<name>A0A915DHT8_9BILA</name>
<organism evidence="2 3">
    <name type="scientific">Ditylenchus dipsaci</name>
    <dbReference type="NCBI Taxonomy" id="166011"/>
    <lineage>
        <taxon>Eukaryota</taxon>
        <taxon>Metazoa</taxon>
        <taxon>Ecdysozoa</taxon>
        <taxon>Nematoda</taxon>
        <taxon>Chromadorea</taxon>
        <taxon>Rhabditida</taxon>
        <taxon>Tylenchina</taxon>
        <taxon>Tylenchomorpha</taxon>
        <taxon>Sphaerularioidea</taxon>
        <taxon>Anguinidae</taxon>
        <taxon>Anguininae</taxon>
        <taxon>Ditylenchus</taxon>
    </lineage>
</organism>
<evidence type="ECO:0000256" key="1">
    <source>
        <dbReference type="SAM" id="MobiDB-lite"/>
    </source>
</evidence>
<reference evidence="3" key="1">
    <citation type="submission" date="2022-11" db="UniProtKB">
        <authorList>
            <consortium name="WormBaseParasite"/>
        </authorList>
    </citation>
    <scope>IDENTIFICATION</scope>
</reference>
<keyword evidence="2" id="KW-1185">Reference proteome</keyword>
<dbReference type="WBParaSite" id="jg19643">
    <property type="protein sequence ID" value="jg19643"/>
    <property type="gene ID" value="jg19643"/>
</dbReference>
<proteinExistence type="predicted"/>
<evidence type="ECO:0000313" key="2">
    <source>
        <dbReference type="Proteomes" id="UP000887574"/>
    </source>
</evidence>
<dbReference type="Proteomes" id="UP000887574">
    <property type="component" value="Unplaced"/>
</dbReference>
<accession>A0A915DHT8</accession>
<sequence>MGEMEKKEGDDYDLPETSLTSTVNRLSILPLNDSQASSLNLSSVPEDQLTLRVEPQLIAATEKFESDPFGDQNEGLSEGSKTFSNSSTILSTGESQITTPSFAVKEETTSSSTTELEEMRKRVENNILVSGNTQLDEINMPGIQKRKQST</sequence>
<protein>
    <submittedName>
        <fullName evidence="3">Uncharacterized protein</fullName>
    </submittedName>
</protein>